<dbReference type="Pfam" id="PF01134">
    <property type="entry name" value="GIDA"/>
    <property type="match status" value="1"/>
</dbReference>
<evidence type="ECO:0000256" key="7">
    <source>
        <dbReference type="ARBA" id="ARBA00022827"/>
    </source>
</evidence>
<evidence type="ECO:0000259" key="12">
    <source>
        <dbReference type="SMART" id="SM01228"/>
    </source>
</evidence>
<keyword evidence="7 11" id="KW-0274">FAD</keyword>
<dbReference type="GO" id="GO:0005829">
    <property type="term" value="C:cytosol"/>
    <property type="evidence" value="ECO:0007669"/>
    <property type="project" value="TreeGrafter"/>
</dbReference>
<dbReference type="Gene3D" id="1.10.10.1800">
    <property type="entry name" value="tRNA uridine 5-carboxymethylaminomethyl modification enzyme MnmG/GidA"/>
    <property type="match status" value="1"/>
</dbReference>
<dbReference type="PANTHER" id="PTHR11806">
    <property type="entry name" value="GLUCOSE INHIBITED DIVISION PROTEIN A"/>
    <property type="match status" value="1"/>
</dbReference>
<dbReference type="InterPro" id="IPR026904">
    <property type="entry name" value="MnmG_C"/>
</dbReference>
<dbReference type="FunFam" id="1.10.150.570:FF:000001">
    <property type="entry name" value="tRNA uridine 5-carboxymethylaminomethyl modification enzyme MnmG"/>
    <property type="match status" value="1"/>
</dbReference>
<dbReference type="InterPro" id="IPR020595">
    <property type="entry name" value="MnmG-rel_CS"/>
</dbReference>
<evidence type="ECO:0000256" key="4">
    <source>
        <dbReference type="ARBA" id="ARBA00020461"/>
    </source>
</evidence>
<sequence>MSDYEVIIIGAGHAGIEAALASAHMGCKTLMLTFDINSIGRMSCNPSIGGVGKGQLVKEIDALGGEMARAADACGIQFRMLNASKGPAVHSSRAQIDMDRYSQYMKKLVIGAKGLEVRKAEVKKIIVKAGKVEGIVTDKGEEIFSSCVVICPGTFLDGLIHVGLKHSSGGRINEPAAQGLADNLKSFGFNLLRFKTGTCPRLDKETIDYSKLIVQNGDEPAAPFSFSTRSLPQKQVPCYITYTNKNTHKIILDNLDKSPLYSGIIKATGVRYCPSIEDKIVKFKDRERHQIFLEPQGLDTNEVYPNGISTSLPEDVQLKMIHSIEGLIDAKAIRFGYGIEHCVVEPTQFYPTLESKIVSGLYSAGQINGTTGYEEAAAQGLIAGINAALKIKGKEPLVLDRSTSYIGVLIDDLTTKGTNEPYRMFTSRVEYRLILREDNADARLSKIGYNLGLVSKESQKRIEDKIEAVKKGVCFLKSTRIKSFNGVSLKKDTTLEELLRRPEVKLADITNLGHKELDIPDFAIAEGIEIEVKYRGFIERQIKDVDKFKNLEKIKVPLGIDYAVIPSLSREVREKLNKFKPLNLGQASRISGITPAAISMLMVYLKKISHSKVGDV</sequence>
<evidence type="ECO:0000256" key="5">
    <source>
        <dbReference type="ARBA" id="ARBA00022630"/>
    </source>
</evidence>
<dbReference type="InterPro" id="IPR047001">
    <property type="entry name" value="MnmG_C_subdom"/>
</dbReference>
<keyword evidence="5 11" id="KW-0285">Flavoprotein</keyword>
<evidence type="ECO:0000313" key="13">
    <source>
        <dbReference type="EMBL" id="PIP18677.1"/>
    </source>
</evidence>
<keyword evidence="11" id="KW-0963">Cytoplasm</keyword>
<feature type="binding site" evidence="11">
    <location>
        <begin position="269"/>
        <end position="283"/>
    </location>
    <ligand>
        <name>NAD(+)</name>
        <dbReference type="ChEBI" id="CHEBI:57540"/>
    </ligand>
</feature>
<evidence type="ECO:0000256" key="3">
    <source>
        <dbReference type="ARBA" id="ARBA00007653"/>
    </source>
</evidence>
<evidence type="ECO:0000256" key="8">
    <source>
        <dbReference type="ARBA" id="ARBA00023027"/>
    </source>
</evidence>
<comment type="function">
    <text evidence="2 11">NAD-binding protein involved in the addition of a carboxymethylaminomethyl (cmnm) group at the wobble position (U34) of certain tRNAs, forming tRNA-cmnm(5)s(2)U34.</text>
</comment>
<feature type="domain" description="tRNA uridine 5-carboxymethylaminomethyl modification enzyme C-terminal subdomain" evidence="12">
    <location>
        <begin position="532"/>
        <end position="603"/>
    </location>
</feature>
<comment type="cofactor">
    <cofactor evidence="1 11">
        <name>FAD</name>
        <dbReference type="ChEBI" id="CHEBI:57692"/>
    </cofactor>
</comment>
<dbReference type="GO" id="GO:0030488">
    <property type="term" value="P:tRNA methylation"/>
    <property type="evidence" value="ECO:0007669"/>
    <property type="project" value="TreeGrafter"/>
</dbReference>
<evidence type="ECO:0000313" key="14">
    <source>
        <dbReference type="Proteomes" id="UP000231292"/>
    </source>
</evidence>
<proteinExistence type="inferred from homology"/>
<dbReference type="PROSITE" id="PS01281">
    <property type="entry name" value="GIDA_2"/>
    <property type="match status" value="1"/>
</dbReference>
<dbReference type="SUPFAM" id="SSF51905">
    <property type="entry name" value="FAD/NAD(P)-binding domain"/>
    <property type="match status" value="1"/>
</dbReference>
<protein>
    <recommendedName>
        <fullName evidence="4 11">tRNA uridine 5-carboxymethylaminomethyl modification enzyme MnmG</fullName>
    </recommendedName>
    <alternativeName>
        <fullName evidence="10 11">Glucose-inhibited division protein A</fullName>
    </alternativeName>
</protein>
<dbReference type="InterPro" id="IPR002218">
    <property type="entry name" value="MnmG-rel"/>
</dbReference>
<dbReference type="FunFam" id="3.50.50.60:FF:000002">
    <property type="entry name" value="tRNA uridine 5-carboxymethylaminomethyl modification enzyme MnmG"/>
    <property type="match status" value="1"/>
</dbReference>
<dbReference type="SMART" id="SM01228">
    <property type="entry name" value="GIDA_assoc_3"/>
    <property type="match status" value="1"/>
</dbReference>
<organism evidence="13 14">
    <name type="scientific">Candidatus Sherwoodlollariibacterium unditelluris</name>
    <dbReference type="NCBI Taxonomy" id="1974757"/>
    <lineage>
        <taxon>Bacteria</taxon>
        <taxon>Pseudomonadati</taxon>
        <taxon>Candidatus Omnitrophota</taxon>
        <taxon>Candidatus Sherwoodlollariibacterium</taxon>
    </lineage>
</organism>
<keyword evidence="6 11" id="KW-0819">tRNA processing</keyword>
<dbReference type="AlphaFoldDB" id="A0A2G9YHG0"/>
<evidence type="ECO:0000256" key="11">
    <source>
        <dbReference type="HAMAP-Rule" id="MF_00129"/>
    </source>
</evidence>
<dbReference type="Gene3D" id="1.10.150.570">
    <property type="entry name" value="GidA associated domain, C-terminal subdomain"/>
    <property type="match status" value="1"/>
</dbReference>
<name>A0A2G9YHG0_9BACT</name>
<dbReference type="InterPro" id="IPR036188">
    <property type="entry name" value="FAD/NAD-bd_sf"/>
</dbReference>
<dbReference type="PANTHER" id="PTHR11806:SF0">
    <property type="entry name" value="PROTEIN MTO1 HOMOLOG, MITOCHONDRIAL"/>
    <property type="match status" value="1"/>
</dbReference>
<reference evidence="13 14" key="1">
    <citation type="submission" date="2017-09" db="EMBL/GenBank/DDBJ databases">
        <title>Depth-based differentiation of microbial function through sediment-hosted aquifers and enrichment of novel symbionts in the deep terrestrial subsurface.</title>
        <authorList>
            <person name="Probst A.J."/>
            <person name="Ladd B."/>
            <person name="Jarett J.K."/>
            <person name="Geller-Mcgrath D.E."/>
            <person name="Sieber C.M."/>
            <person name="Emerson J.B."/>
            <person name="Anantharaman K."/>
            <person name="Thomas B.C."/>
            <person name="Malmstrom R."/>
            <person name="Stieglmeier M."/>
            <person name="Klingl A."/>
            <person name="Woyke T."/>
            <person name="Ryan C.M."/>
            <person name="Banfield J.F."/>
        </authorList>
    </citation>
    <scope>NUCLEOTIDE SEQUENCE [LARGE SCALE GENOMIC DNA]</scope>
    <source>
        <strain evidence="13">CG23_combo_of_CG06-09_8_20_14_all_41_10</strain>
    </source>
</reference>
<dbReference type="Proteomes" id="UP000231292">
    <property type="component" value="Unassembled WGS sequence"/>
</dbReference>
<comment type="caution">
    <text evidence="11">Lacks conserved residue(s) required for the propagation of feature annotation.</text>
</comment>
<dbReference type="GO" id="GO:0050660">
    <property type="term" value="F:flavin adenine dinucleotide binding"/>
    <property type="evidence" value="ECO:0007669"/>
    <property type="project" value="UniProtKB-UniRule"/>
</dbReference>
<evidence type="ECO:0000256" key="1">
    <source>
        <dbReference type="ARBA" id="ARBA00001974"/>
    </source>
</evidence>
<dbReference type="InterPro" id="IPR004416">
    <property type="entry name" value="MnmG"/>
</dbReference>
<dbReference type="Pfam" id="PF21680">
    <property type="entry name" value="GIDA_C_1st"/>
    <property type="match status" value="1"/>
</dbReference>
<keyword evidence="8 11" id="KW-0520">NAD</keyword>
<dbReference type="PRINTS" id="PR00411">
    <property type="entry name" value="PNDRDTASEI"/>
</dbReference>
<dbReference type="InterPro" id="IPR049312">
    <property type="entry name" value="GIDA_C_N"/>
</dbReference>
<dbReference type="Pfam" id="PF13932">
    <property type="entry name" value="SAM_GIDA_C"/>
    <property type="match status" value="1"/>
</dbReference>
<dbReference type="EMBL" id="PCRK01000181">
    <property type="protein sequence ID" value="PIP18677.1"/>
    <property type="molecule type" value="Genomic_DNA"/>
</dbReference>
<dbReference type="PROSITE" id="PS01280">
    <property type="entry name" value="GIDA_1"/>
    <property type="match status" value="1"/>
</dbReference>
<evidence type="ECO:0000256" key="2">
    <source>
        <dbReference type="ARBA" id="ARBA00003717"/>
    </source>
</evidence>
<dbReference type="NCBIfam" id="TIGR00136">
    <property type="entry name" value="mnmG_gidA"/>
    <property type="match status" value="1"/>
</dbReference>
<dbReference type="GO" id="GO:0002098">
    <property type="term" value="P:tRNA wobble uridine modification"/>
    <property type="evidence" value="ECO:0007669"/>
    <property type="project" value="InterPro"/>
</dbReference>
<evidence type="ECO:0000256" key="9">
    <source>
        <dbReference type="ARBA" id="ARBA00025948"/>
    </source>
</evidence>
<comment type="subcellular location">
    <subcellularLocation>
        <location evidence="11">Cytoplasm</location>
    </subcellularLocation>
</comment>
<dbReference type="HAMAP" id="MF_00129">
    <property type="entry name" value="MnmG_GidA"/>
    <property type="match status" value="1"/>
</dbReference>
<feature type="binding site" evidence="11">
    <location>
        <begin position="10"/>
        <end position="15"/>
    </location>
    <ligand>
        <name>FAD</name>
        <dbReference type="ChEBI" id="CHEBI:57692"/>
    </ligand>
</feature>
<comment type="subunit">
    <text evidence="9 11">Homodimer. Heterotetramer of two MnmE and two MnmG subunits.</text>
</comment>
<evidence type="ECO:0000256" key="6">
    <source>
        <dbReference type="ARBA" id="ARBA00022694"/>
    </source>
</evidence>
<evidence type="ECO:0000256" key="10">
    <source>
        <dbReference type="ARBA" id="ARBA00031800"/>
    </source>
</evidence>
<dbReference type="InterPro" id="IPR044920">
    <property type="entry name" value="MnmG_C_subdom_sf"/>
</dbReference>
<accession>A0A2G9YHG0</accession>
<comment type="similarity">
    <text evidence="3 11">Belongs to the MnmG family.</text>
</comment>
<dbReference type="InterPro" id="IPR040131">
    <property type="entry name" value="MnmG_N"/>
</dbReference>
<gene>
    <name evidence="11" type="primary">mnmG</name>
    <name evidence="11" type="synonym">gidA</name>
    <name evidence="13" type="ORF">COX41_06955</name>
</gene>
<comment type="caution">
    <text evidence="13">The sequence shown here is derived from an EMBL/GenBank/DDBJ whole genome shotgun (WGS) entry which is preliminary data.</text>
</comment>
<dbReference type="Gene3D" id="3.50.50.60">
    <property type="entry name" value="FAD/NAD(P)-binding domain"/>
    <property type="match status" value="2"/>
</dbReference>